<evidence type="ECO:0000256" key="4">
    <source>
        <dbReference type="ARBA" id="ARBA00022692"/>
    </source>
</evidence>
<dbReference type="InterPro" id="IPR044857">
    <property type="entry name" value="T7SS_EccB_R1"/>
</dbReference>
<evidence type="ECO:0000256" key="11">
    <source>
        <dbReference type="SAM" id="Phobius"/>
    </source>
</evidence>
<name>A0ABS8E4W5_9ACTN</name>
<keyword evidence="8 11" id="KW-1133">Transmembrane helix</keyword>
<feature type="transmembrane region" description="Helical" evidence="11">
    <location>
        <begin position="40"/>
        <end position="61"/>
    </location>
</feature>
<keyword evidence="7" id="KW-0067">ATP-binding</keyword>
<keyword evidence="3" id="KW-1003">Cell membrane</keyword>
<keyword evidence="6" id="KW-0378">Hydrolase</keyword>
<dbReference type="Gene3D" id="2.40.50.910">
    <property type="entry name" value="Type VII secretion system EccB, repeat 3 domain"/>
    <property type="match status" value="1"/>
</dbReference>
<evidence type="ECO:0000256" key="9">
    <source>
        <dbReference type="ARBA" id="ARBA00023136"/>
    </source>
</evidence>
<dbReference type="RefSeq" id="WP_229336194.1">
    <property type="nucleotide sequence ID" value="NZ_JAINUL010000001.1"/>
</dbReference>
<evidence type="ECO:0000256" key="2">
    <source>
        <dbReference type="ARBA" id="ARBA00008149"/>
    </source>
</evidence>
<comment type="subcellular location">
    <subcellularLocation>
        <location evidence="1">Cell membrane</location>
        <topology evidence="1">Single-pass membrane protein</topology>
    </subcellularLocation>
</comment>
<dbReference type="InterPro" id="IPR007795">
    <property type="entry name" value="T7SS_EccB"/>
</dbReference>
<keyword evidence="5" id="KW-0547">Nucleotide-binding</keyword>
<keyword evidence="9 11" id="KW-0472">Membrane</keyword>
<protein>
    <submittedName>
        <fullName evidence="12">Type VII secretion protein EccB</fullName>
    </submittedName>
</protein>
<evidence type="ECO:0000256" key="8">
    <source>
        <dbReference type="ARBA" id="ARBA00022989"/>
    </source>
</evidence>
<proteinExistence type="inferred from homology"/>
<evidence type="ECO:0000313" key="12">
    <source>
        <dbReference type="EMBL" id="MCC0095587.1"/>
    </source>
</evidence>
<evidence type="ECO:0000313" key="13">
    <source>
        <dbReference type="Proteomes" id="UP001520654"/>
    </source>
</evidence>
<evidence type="ECO:0000256" key="5">
    <source>
        <dbReference type="ARBA" id="ARBA00022741"/>
    </source>
</evidence>
<gene>
    <name evidence="12" type="primary">eccB</name>
    <name evidence="12" type="ORF">K7B10_12510</name>
</gene>
<dbReference type="PANTHER" id="PTHR40765">
    <property type="entry name" value="ESX-2 SECRETION SYSTEM ATPASE ECCB2"/>
    <property type="match status" value="1"/>
</dbReference>
<reference evidence="12 13" key="1">
    <citation type="submission" date="2021-08" db="EMBL/GenBank/DDBJ databases">
        <title>Genomic Architecture of Streptomyces flavotricini NGL1 and Streptomyces erythrochromogenes HMS4 With Differential Plant Beneficial attributes and laccase production capabilities.</title>
        <authorList>
            <person name="Salwan R."/>
            <person name="Kaur R."/>
            <person name="Sharma V."/>
        </authorList>
    </citation>
    <scope>NUCLEOTIDE SEQUENCE [LARGE SCALE GENOMIC DNA]</scope>
    <source>
        <strain evidence="12 13">NGL1</strain>
    </source>
</reference>
<dbReference type="NCBIfam" id="TIGR03919">
    <property type="entry name" value="T7SS_EccB"/>
    <property type="match status" value="1"/>
</dbReference>
<keyword evidence="13" id="KW-1185">Reference proteome</keyword>
<accession>A0ABS8E4W5</accession>
<evidence type="ECO:0000256" key="1">
    <source>
        <dbReference type="ARBA" id="ARBA00004162"/>
    </source>
</evidence>
<dbReference type="Proteomes" id="UP001520654">
    <property type="component" value="Unassembled WGS sequence"/>
</dbReference>
<organism evidence="12 13">
    <name type="scientific">Streptomyces flavotricini</name>
    <dbReference type="NCBI Taxonomy" id="66888"/>
    <lineage>
        <taxon>Bacteria</taxon>
        <taxon>Bacillati</taxon>
        <taxon>Actinomycetota</taxon>
        <taxon>Actinomycetes</taxon>
        <taxon>Kitasatosporales</taxon>
        <taxon>Streptomycetaceae</taxon>
        <taxon>Streptomyces</taxon>
    </lineage>
</organism>
<evidence type="ECO:0000256" key="6">
    <source>
        <dbReference type="ARBA" id="ARBA00022801"/>
    </source>
</evidence>
<evidence type="ECO:0000256" key="10">
    <source>
        <dbReference type="SAM" id="MobiDB-lite"/>
    </source>
</evidence>
<comment type="similarity">
    <text evidence="2">Belongs to the EccB family.</text>
</comment>
<dbReference type="InterPro" id="IPR042485">
    <property type="entry name" value="T7SS_EccB_R3"/>
</dbReference>
<dbReference type="EMBL" id="JAINUL010000001">
    <property type="protein sequence ID" value="MCC0095587.1"/>
    <property type="molecule type" value="Genomic_DNA"/>
</dbReference>
<dbReference type="Pfam" id="PF05108">
    <property type="entry name" value="T7SS_ESX1_EccB"/>
    <property type="match status" value="1"/>
</dbReference>
<keyword evidence="4 11" id="KW-0812">Transmembrane</keyword>
<dbReference type="Gene3D" id="3.30.2390.20">
    <property type="entry name" value="Type VII secretion system EccB, repeat 1 domain"/>
    <property type="match status" value="1"/>
</dbReference>
<evidence type="ECO:0000256" key="3">
    <source>
        <dbReference type="ARBA" id="ARBA00022475"/>
    </source>
</evidence>
<feature type="region of interest" description="Disordered" evidence="10">
    <location>
        <begin position="466"/>
        <end position="494"/>
    </location>
</feature>
<sequence>MASRRDELNAYTFAKRRTVAAFLQPSATGSEEGAPRPLRAVLPGLVAGALVLAGFGAWGMFKPQAPKGWDEAGTKVIVGKQSTTRYVVLTTKVNGKDQTRLHPVLNLASARLLLDPQKFKVIQIDDKVLDAGKPPRGPIIGIPYAPDRLPAPQDAGKAKRWAVCQAPGGNGKTVQTATFVLADREAGLMDDARKLTDTQMLYVQSTGGAKERYLIDASGTKYKFPEGGADAGKMTNALVGSTGATPQQVTESWLATLNSGDDLAFPQLPVPAGTKADVQGLTTADNKVGMVLMAQTGSGAQHYVVLPGKVAPVSDFVAWLLISAPATDGLNMHGKPHEVDLQSLNPDTAAFKAEAKWPQKKGDRINMTAAPADAAGAQGASSQGAGARDTVCNVLRSVDGQGNQTLSTWAGTGFPIDITASGTSAYVTPGSGLLYTQVQGKQTTAGGALFLVTDTGLRYAVQANGDSDAEKSKIGAPDQQNGQATADGRPEASQAQIRLGYGTVTPALVPIAWSEFLSKGPRLDTNSARQPQGS</sequence>
<comment type="caution">
    <text evidence="12">The sequence shown here is derived from an EMBL/GenBank/DDBJ whole genome shotgun (WGS) entry which is preliminary data.</text>
</comment>
<evidence type="ECO:0000256" key="7">
    <source>
        <dbReference type="ARBA" id="ARBA00022840"/>
    </source>
</evidence>
<dbReference type="PANTHER" id="PTHR40765:SF2">
    <property type="entry name" value="ESX-2 SECRETION SYSTEM ATPASE ECCB2"/>
    <property type="match status" value="1"/>
</dbReference>